<proteinExistence type="predicted"/>
<dbReference type="InterPro" id="IPR015797">
    <property type="entry name" value="NUDIX_hydrolase-like_dom_sf"/>
</dbReference>
<dbReference type="InterPro" id="IPR047198">
    <property type="entry name" value="DDP-like_NUDIX"/>
</dbReference>
<keyword evidence="3" id="KW-0378">Hydrolase</keyword>
<dbReference type="CDD" id="cd04666">
    <property type="entry name" value="NUDIX_DIPP2_like_Nudt4"/>
    <property type="match status" value="1"/>
</dbReference>
<dbReference type="Proteomes" id="UP000284202">
    <property type="component" value="Unassembled WGS sequence"/>
</dbReference>
<evidence type="ECO:0000256" key="3">
    <source>
        <dbReference type="ARBA" id="ARBA00022801"/>
    </source>
</evidence>
<evidence type="ECO:0000259" key="5">
    <source>
        <dbReference type="PROSITE" id="PS51462"/>
    </source>
</evidence>
<dbReference type="GO" id="GO:0000298">
    <property type="term" value="F:endopolyphosphatase activity"/>
    <property type="evidence" value="ECO:0007669"/>
    <property type="project" value="TreeGrafter"/>
</dbReference>
<sequence length="150" mass="16180">MNALLRSIRLLFGKRPRSLQVGAVCRDPDSGKVLLITSRGTGRWVIPKGWPMAGRSLAGAAAREAWEEAGVEGQVSDAELGRYRYDKAQESGFSVPVDVAVYALKVTALQDAFPEAAERERQWFTPIEAEAAVAEPGLKTILRGLSAAPS</sequence>
<dbReference type="GO" id="GO:0008486">
    <property type="term" value="F:diphosphoinositol-polyphosphate diphosphatase activity"/>
    <property type="evidence" value="ECO:0007669"/>
    <property type="project" value="TreeGrafter"/>
</dbReference>
<dbReference type="GO" id="GO:1901911">
    <property type="term" value="P:adenosine 5'-(hexahydrogen pentaphosphate) catabolic process"/>
    <property type="evidence" value="ECO:0007669"/>
    <property type="project" value="TreeGrafter"/>
</dbReference>
<comment type="cofactor">
    <cofactor evidence="1">
        <name>Mg(2+)</name>
        <dbReference type="ChEBI" id="CHEBI:18420"/>
    </cofactor>
</comment>
<keyword evidence="2" id="KW-0479">Metal-binding</keyword>
<protein>
    <submittedName>
        <fullName evidence="6">NUDIX domain-containing protein</fullName>
    </submittedName>
</protein>
<dbReference type="GO" id="GO:0034431">
    <property type="term" value="F:bis(5'-adenosyl)-hexaphosphatase activity"/>
    <property type="evidence" value="ECO:0007669"/>
    <property type="project" value="TreeGrafter"/>
</dbReference>
<dbReference type="SUPFAM" id="SSF55811">
    <property type="entry name" value="Nudix"/>
    <property type="match status" value="1"/>
</dbReference>
<evidence type="ECO:0000313" key="7">
    <source>
        <dbReference type="Proteomes" id="UP000284202"/>
    </source>
</evidence>
<evidence type="ECO:0000256" key="1">
    <source>
        <dbReference type="ARBA" id="ARBA00001946"/>
    </source>
</evidence>
<dbReference type="RefSeq" id="WP_119745796.1">
    <property type="nucleotide sequence ID" value="NZ_QZCG01000002.1"/>
</dbReference>
<keyword evidence="7" id="KW-1185">Reference proteome</keyword>
<dbReference type="GO" id="GO:0071543">
    <property type="term" value="P:diphosphoinositol polyphosphate metabolic process"/>
    <property type="evidence" value="ECO:0007669"/>
    <property type="project" value="TreeGrafter"/>
</dbReference>
<evidence type="ECO:0000313" key="6">
    <source>
        <dbReference type="EMBL" id="RJE87893.1"/>
    </source>
</evidence>
<evidence type="ECO:0000256" key="4">
    <source>
        <dbReference type="ARBA" id="ARBA00022842"/>
    </source>
</evidence>
<dbReference type="PROSITE" id="PS51462">
    <property type="entry name" value="NUDIX"/>
    <property type="match status" value="1"/>
</dbReference>
<dbReference type="Gene3D" id="3.90.79.10">
    <property type="entry name" value="Nucleoside Triphosphate Pyrophosphohydrolase"/>
    <property type="match status" value="1"/>
</dbReference>
<name>A0A418T3V4_9RHOB</name>
<reference evidence="7" key="1">
    <citation type="submission" date="2018-09" db="EMBL/GenBank/DDBJ databases">
        <title>Acidovorax cavernicola nov. sp. isolated from Gruta de las Maravillas (Aracena, Spain).</title>
        <authorList>
            <person name="Jurado V."/>
            <person name="Gutierrez-Patricio S."/>
            <person name="Gonzalez-Pimentel J.L."/>
            <person name="Miller A.Z."/>
            <person name="Laiz L."/>
            <person name="Saiz-Jimenez C."/>
        </authorList>
    </citation>
    <scope>NUCLEOTIDE SEQUENCE [LARGE SCALE GENOMIC DNA]</scope>
    <source>
        <strain evidence="7">1011MAR3C25</strain>
    </source>
</reference>
<dbReference type="InterPro" id="IPR000086">
    <property type="entry name" value="NUDIX_hydrolase_dom"/>
</dbReference>
<dbReference type="GO" id="GO:0005737">
    <property type="term" value="C:cytoplasm"/>
    <property type="evidence" value="ECO:0007669"/>
    <property type="project" value="TreeGrafter"/>
</dbReference>
<dbReference type="GO" id="GO:1901909">
    <property type="term" value="P:diadenosine hexaphosphate catabolic process"/>
    <property type="evidence" value="ECO:0007669"/>
    <property type="project" value="TreeGrafter"/>
</dbReference>
<dbReference type="GO" id="GO:1901907">
    <property type="term" value="P:diadenosine pentaphosphate catabolic process"/>
    <property type="evidence" value="ECO:0007669"/>
    <property type="project" value="TreeGrafter"/>
</dbReference>
<comment type="caution">
    <text evidence="6">The sequence shown here is derived from an EMBL/GenBank/DDBJ whole genome shotgun (WGS) entry which is preliminary data.</text>
</comment>
<evidence type="ECO:0000256" key="2">
    <source>
        <dbReference type="ARBA" id="ARBA00022723"/>
    </source>
</evidence>
<dbReference type="PANTHER" id="PTHR12629:SF0">
    <property type="entry name" value="DIPHOSPHOINOSITOL-POLYPHOSPHATE DIPHOSPHATASE"/>
    <property type="match status" value="1"/>
</dbReference>
<dbReference type="GO" id="GO:0034432">
    <property type="term" value="F:bis(5'-adenosyl)-pentaphosphatase activity"/>
    <property type="evidence" value="ECO:0007669"/>
    <property type="project" value="TreeGrafter"/>
</dbReference>
<organism evidence="6 7">
    <name type="scientific">Paracoccus onubensis</name>
    <dbReference type="NCBI Taxonomy" id="1675788"/>
    <lineage>
        <taxon>Bacteria</taxon>
        <taxon>Pseudomonadati</taxon>
        <taxon>Pseudomonadota</taxon>
        <taxon>Alphaproteobacteria</taxon>
        <taxon>Rhodobacterales</taxon>
        <taxon>Paracoccaceae</taxon>
        <taxon>Paracoccus</taxon>
    </lineage>
</organism>
<dbReference type="GO" id="GO:0046872">
    <property type="term" value="F:metal ion binding"/>
    <property type="evidence" value="ECO:0007669"/>
    <property type="project" value="UniProtKB-KW"/>
</dbReference>
<dbReference type="OrthoDB" id="7066910at2"/>
<accession>A0A418T3V4</accession>
<dbReference type="PANTHER" id="PTHR12629">
    <property type="entry name" value="DIPHOSPHOINOSITOL POLYPHOSPHATE PHOSPHOHYDROLASE"/>
    <property type="match status" value="1"/>
</dbReference>
<gene>
    <name evidence="6" type="ORF">D3P04_02915</name>
</gene>
<dbReference type="Pfam" id="PF00293">
    <property type="entry name" value="NUDIX"/>
    <property type="match status" value="1"/>
</dbReference>
<feature type="domain" description="Nudix hydrolase" evidence="5">
    <location>
        <begin position="16"/>
        <end position="146"/>
    </location>
</feature>
<dbReference type="AlphaFoldDB" id="A0A418T3V4"/>
<dbReference type="EMBL" id="QZCG01000002">
    <property type="protein sequence ID" value="RJE87893.1"/>
    <property type="molecule type" value="Genomic_DNA"/>
</dbReference>
<keyword evidence="4" id="KW-0460">Magnesium</keyword>